<dbReference type="EMBL" id="CP059075">
    <property type="protein sequence ID" value="QRE03789.1"/>
    <property type="molecule type" value="Genomic_DNA"/>
</dbReference>
<dbReference type="GO" id="GO:0009253">
    <property type="term" value="P:peptidoglycan catabolic process"/>
    <property type="evidence" value="ECO:0007669"/>
    <property type="project" value="InterPro"/>
</dbReference>
<comment type="similarity">
    <text evidence="1">Belongs to the glycosyl hydrolase 25 family.</text>
</comment>
<dbReference type="PROSITE" id="PS51904">
    <property type="entry name" value="GLYCOSYL_HYDROL_F25_2"/>
    <property type="match status" value="1"/>
</dbReference>
<dbReference type="RefSeq" id="WP_011963370.1">
    <property type="nucleotide sequence ID" value="NZ_BJSX01000049.1"/>
</dbReference>
<name>A0A076NVR5_FLAPS</name>
<dbReference type="InterPro" id="IPR002053">
    <property type="entry name" value="Glyco_hydro_25"/>
</dbReference>
<keyword evidence="3" id="KW-0326">Glycosidase</keyword>
<reference evidence="4 5" key="1">
    <citation type="submission" date="2020-07" db="EMBL/GenBank/DDBJ databases">
        <title>Genomic characterization of Flavobacterium psychrophilum strains.</title>
        <authorList>
            <person name="Castillo D."/>
            <person name="Jorgensen J."/>
            <person name="Middelboe M."/>
        </authorList>
    </citation>
    <scope>NUCLEOTIDE SEQUENCE [LARGE SCALE GENOMIC DNA]</scope>
    <source>
        <strain evidence="4 5">FPS-R7</strain>
    </source>
</reference>
<dbReference type="InterPro" id="IPR018077">
    <property type="entry name" value="Glyco_hydro_fam25_subgr"/>
</dbReference>
<dbReference type="KEGG" id="fpc:FPSM_02149"/>
<dbReference type="AlphaFoldDB" id="A0A076NVR5"/>
<dbReference type="SUPFAM" id="SSF51445">
    <property type="entry name" value="(Trans)glycosidases"/>
    <property type="match status" value="1"/>
</dbReference>
<dbReference type="GO" id="GO:0016052">
    <property type="term" value="P:carbohydrate catabolic process"/>
    <property type="evidence" value="ECO:0007669"/>
    <property type="project" value="TreeGrafter"/>
</dbReference>
<keyword evidence="2 4" id="KW-0378">Hydrolase</keyword>
<accession>A0A076NVR5</accession>
<dbReference type="CDD" id="cd06524">
    <property type="entry name" value="GH25_YegX-like"/>
    <property type="match status" value="1"/>
</dbReference>
<dbReference type="PANTHER" id="PTHR34135:SF2">
    <property type="entry name" value="LYSOZYME"/>
    <property type="match status" value="1"/>
</dbReference>
<dbReference type="Proteomes" id="UP000596329">
    <property type="component" value="Chromosome"/>
</dbReference>
<dbReference type="GeneID" id="66553142"/>
<evidence type="ECO:0000313" key="5">
    <source>
        <dbReference type="Proteomes" id="UP000596329"/>
    </source>
</evidence>
<evidence type="ECO:0000256" key="1">
    <source>
        <dbReference type="ARBA" id="ARBA00010646"/>
    </source>
</evidence>
<dbReference type="KEGG" id="fpk:IA06_05865"/>
<dbReference type="InterPro" id="IPR017853">
    <property type="entry name" value="GH"/>
</dbReference>
<dbReference type="Pfam" id="PF01183">
    <property type="entry name" value="Glyco_hydro_25"/>
    <property type="match status" value="1"/>
</dbReference>
<dbReference type="GO" id="GO:0016998">
    <property type="term" value="P:cell wall macromolecule catabolic process"/>
    <property type="evidence" value="ECO:0007669"/>
    <property type="project" value="InterPro"/>
</dbReference>
<protein>
    <submittedName>
        <fullName evidence="4">Glycoside hydrolase family 25 protein</fullName>
    </submittedName>
</protein>
<dbReference type="PROSITE" id="PS51257">
    <property type="entry name" value="PROKAR_LIPOPROTEIN"/>
    <property type="match status" value="1"/>
</dbReference>
<gene>
    <name evidence="4" type="ORF">H0H26_13050</name>
</gene>
<dbReference type="KEGG" id="fpw:IA04_05830"/>
<evidence type="ECO:0000256" key="2">
    <source>
        <dbReference type="ARBA" id="ARBA00022801"/>
    </source>
</evidence>
<dbReference type="Gene3D" id="3.20.20.80">
    <property type="entry name" value="Glycosidases"/>
    <property type="match status" value="1"/>
</dbReference>
<evidence type="ECO:0000313" key="4">
    <source>
        <dbReference type="EMBL" id="QRE03789.1"/>
    </source>
</evidence>
<dbReference type="OMA" id="TSWWTQC"/>
<evidence type="ECO:0000256" key="3">
    <source>
        <dbReference type="ARBA" id="ARBA00023295"/>
    </source>
</evidence>
<dbReference type="PANTHER" id="PTHR34135">
    <property type="entry name" value="LYSOZYME"/>
    <property type="match status" value="1"/>
</dbReference>
<dbReference type="SMART" id="SM00641">
    <property type="entry name" value="Glyco_25"/>
    <property type="match status" value="1"/>
</dbReference>
<sequence length="271" mass="31924">MAVRKSVKSKKQKSFSSSNTFYGCFFIAFLLLFLYSQRNILAYYLGFKTDKIILETRTASLDKVLDAHIEKSFGIDISEYQDKINWDHLKEINGGFPIEFVFVRATVGNDRRDYKFKKYWEKAKENKFICGAYHYYRPNENSIEQANNFIKNVRLRKGDFPPVLDIEKLPRAQSIERLKVGLQRWLDVVEEHYGVKPIIYSSESYYNDFLKEDFSDYPFWIANYTAFYKEISSDWSMWQVTENGKVKGIKGCVDVNIYNGNSVNLKELLIH</sequence>
<proteinExistence type="inferred from homology"/>
<dbReference type="KEGG" id="fpv:IA03_05925"/>
<dbReference type="KEGG" id="fpq:IB65_05820"/>
<dbReference type="GO" id="GO:0003796">
    <property type="term" value="F:lysozyme activity"/>
    <property type="evidence" value="ECO:0007669"/>
    <property type="project" value="InterPro"/>
</dbReference>
<organism evidence="4 5">
    <name type="scientific">Flavobacterium psychrophilum</name>
    <dbReference type="NCBI Taxonomy" id="96345"/>
    <lineage>
        <taxon>Bacteria</taxon>
        <taxon>Pseudomonadati</taxon>
        <taxon>Bacteroidota</taxon>
        <taxon>Flavobacteriia</taxon>
        <taxon>Flavobacteriales</taxon>
        <taxon>Flavobacteriaceae</taxon>
        <taxon>Flavobacterium</taxon>
    </lineage>
</organism>